<name>A0ABW1T328_9ACTN</name>
<reference evidence="2" key="1">
    <citation type="journal article" date="2019" name="Int. J. Syst. Evol. Microbiol.">
        <title>The Global Catalogue of Microorganisms (GCM) 10K type strain sequencing project: providing services to taxonomists for standard genome sequencing and annotation.</title>
        <authorList>
            <consortium name="The Broad Institute Genomics Platform"/>
            <consortium name="The Broad Institute Genome Sequencing Center for Infectious Disease"/>
            <person name="Wu L."/>
            <person name="Ma J."/>
        </authorList>
    </citation>
    <scope>NUCLEOTIDE SEQUENCE [LARGE SCALE GENOMIC DNA]</scope>
    <source>
        <strain evidence="2">CGMCC 4.7317</strain>
    </source>
</reference>
<dbReference type="NCBIfam" id="TIGR03843">
    <property type="entry name" value="SCO1664 family protein"/>
    <property type="match status" value="1"/>
</dbReference>
<dbReference type="Proteomes" id="UP001596138">
    <property type="component" value="Unassembled WGS sequence"/>
</dbReference>
<dbReference type="InterPro" id="IPR022292">
    <property type="entry name" value="CHP03843"/>
</dbReference>
<organism evidence="1 2">
    <name type="scientific">Longivirga aurantiaca</name>
    <dbReference type="NCBI Taxonomy" id="1837743"/>
    <lineage>
        <taxon>Bacteria</taxon>
        <taxon>Bacillati</taxon>
        <taxon>Actinomycetota</taxon>
        <taxon>Actinomycetes</taxon>
        <taxon>Sporichthyales</taxon>
        <taxon>Sporichthyaceae</taxon>
        <taxon>Longivirga</taxon>
    </lineage>
</organism>
<sequence length="275" mass="29795">MLTTDELREVLTHGELTVQGRLVDASNATLLTVCALDGVELTCVYKPTAGERPLWDFPEGTLGMREVAAYLVSEALGWDVVPPTVWRETGPYGGGMAQAWVTPDGGGEMEPGGGLVDVVDRGSTPSGWLEVIDAHGDGGRPVTLVHADDADLRRMCVFDSVVNNADRKGGHVLRGRVQPEAPLGTYGVDHGVSFSEDDKLRTVLWGWAGNALDDGLDDDLDRLLDRLEGELGGELSELLTRKELARTQQRVMRRIREGAFPLPGDGWPSLPWPAF</sequence>
<evidence type="ECO:0000313" key="2">
    <source>
        <dbReference type="Proteomes" id="UP001596138"/>
    </source>
</evidence>
<proteinExistence type="predicted"/>
<evidence type="ECO:0000313" key="1">
    <source>
        <dbReference type="EMBL" id="MFC6238530.1"/>
    </source>
</evidence>
<keyword evidence="2" id="KW-1185">Reference proteome</keyword>
<gene>
    <name evidence="1" type="ORF">ACFQGU_11625</name>
</gene>
<dbReference type="RefSeq" id="WP_386766823.1">
    <property type="nucleotide sequence ID" value="NZ_JBHSTI010000008.1"/>
</dbReference>
<protein>
    <submittedName>
        <fullName evidence="1">SCO1664 family protein</fullName>
    </submittedName>
</protein>
<dbReference type="EMBL" id="JBHSTI010000008">
    <property type="protein sequence ID" value="MFC6238530.1"/>
    <property type="molecule type" value="Genomic_DNA"/>
</dbReference>
<accession>A0ABW1T328</accession>
<comment type="caution">
    <text evidence="1">The sequence shown here is derived from an EMBL/GenBank/DDBJ whole genome shotgun (WGS) entry which is preliminary data.</text>
</comment>